<reference evidence="1" key="1">
    <citation type="submission" date="2020-08" db="EMBL/GenBank/DDBJ databases">
        <title>Multicomponent nature underlies the extraordinary mechanical properties of spider dragline silk.</title>
        <authorList>
            <person name="Kono N."/>
            <person name="Nakamura H."/>
            <person name="Mori M."/>
            <person name="Yoshida Y."/>
            <person name="Ohtoshi R."/>
            <person name="Malay A.D."/>
            <person name="Moran D.A.P."/>
            <person name="Tomita M."/>
            <person name="Numata K."/>
            <person name="Arakawa K."/>
        </authorList>
    </citation>
    <scope>NUCLEOTIDE SEQUENCE</scope>
</reference>
<evidence type="ECO:0000313" key="2">
    <source>
        <dbReference type="Proteomes" id="UP000886998"/>
    </source>
</evidence>
<accession>A0A8X7C5B8</accession>
<evidence type="ECO:0000313" key="1">
    <source>
        <dbReference type="EMBL" id="GFY53029.1"/>
    </source>
</evidence>
<name>A0A8X7C5B8_9ARAC</name>
<proteinExistence type="predicted"/>
<keyword evidence="2" id="KW-1185">Reference proteome</keyword>
<gene>
    <name evidence="1" type="ORF">TNIN_494431</name>
</gene>
<sequence length="102" mass="11715">MTTISNEPPAPLCEMGPIFISERLISMVAVASSKASSFKLEFRRSRLCSFMMPFIKCKISRCVETIDFTQRKENGSAHFLVYNRCQLLCNKALVFDCRYCEQ</sequence>
<dbReference type="EMBL" id="BMAV01009026">
    <property type="protein sequence ID" value="GFY53029.1"/>
    <property type="molecule type" value="Genomic_DNA"/>
</dbReference>
<protein>
    <submittedName>
        <fullName evidence="1">Uncharacterized protein</fullName>
    </submittedName>
</protein>
<organism evidence="1 2">
    <name type="scientific">Trichonephila inaurata madagascariensis</name>
    <dbReference type="NCBI Taxonomy" id="2747483"/>
    <lineage>
        <taxon>Eukaryota</taxon>
        <taxon>Metazoa</taxon>
        <taxon>Ecdysozoa</taxon>
        <taxon>Arthropoda</taxon>
        <taxon>Chelicerata</taxon>
        <taxon>Arachnida</taxon>
        <taxon>Araneae</taxon>
        <taxon>Araneomorphae</taxon>
        <taxon>Entelegynae</taxon>
        <taxon>Araneoidea</taxon>
        <taxon>Nephilidae</taxon>
        <taxon>Trichonephila</taxon>
        <taxon>Trichonephila inaurata</taxon>
    </lineage>
</organism>
<dbReference type="AlphaFoldDB" id="A0A8X7C5B8"/>
<dbReference type="Proteomes" id="UP000886998">
    <property type="component" value="Unassembled WGS sequence"/>
</dbReference>
<comment type="caution">
    <text evidence="1">The sequence shown here is derived from an EMBL/GenBank/DDBJ whole genome shotgun (WGS) entry which is preliminary data.</text>
</comment>